<proteinExistence type="predicted"/>
<dbReference type="PANTHER" id="PTHR43798">
    <property type="entry name" value="MONOACYLGLYCEROL LIPASE"/>
    <property type="match status" value="1"/>
</dbReference>
<dbReference type="Pfam" id="PF00561">
    <property type="entry name" value="Abhydrolase_1"/>
    <property type="match status" value="1"/>
</dbReference>
<dbReference type="PRINTS" id="PR00111">
    <property type="entry name" value="ABHYDROLASE"/>
</dbReference>
<dbReference type="eggNOG" id="COG2267">
    <property type="taxonomic scope" value="Bacteria"/>
</dbReference>
<dbReference type="AlphaFoldDB" id="A0A1T3NWP2"/>
<reference evidence="3 4" key="1">
    <citation type="submission" date="2017-03" db="EMBL/GenBank/DDBJ databases">
        <title>Draft genome sequence of Streptomyces scabrisporus NF3, endophyte isolated from Amphipterygium adstringens.</title>
        <authorList>
            <person name="Vazquez M."/>
            <person name="Ceapa C.D."/>
            <person name="Rodriguez Luna D."/>
            <person name="Sanchez Esquivel S."/>
        </authorList>
    </citation>
    <scope>NUCLEOTIDE SEQUENCE [LARGE SCALE GENOMIC DNA]</scope>
    <source>
        <strain evidence="3 4">NF3</strain>
    </source>
</reference>
<evidence type="ECO:0000313" key="4">
    <source>
        <dbReference type="Proteomes" id="UP000190037"/>
    </source>
</evidence>
<evidence type="ECO:0000256" key="1">
    <source>
        <dbReference type="ARBA" id="ARBA00022801"/>
    </source>
</evidence>
<dbReference type="OrthoDB" id="9801162at2"/>
<dbReference type="PANTHER" id="PTHR43798:SF31">
    <property type="entry name" value="AB HYDROLASE SUPERFAMILY PROTEIN YCLE"/>
    <property type="match status" value="1"/>
</dbReference>
<dbReference type="STRING" id="159449.B4N89_10045"/>
<keyword evidence="4" id="KW-1185">Reference proteome</keyword>
<accession>A0A1T3NWP2</accession>
<dbReference type="InterPro" id="IPR029058">
    <property type="entry name" value="AB_hydrolase_fold"/>
</dbReference>
<dbReference type="Gene3D" id="3.40.50.1820">
    <property type="entry name" value="alpha/beta hydrolase"/>
    <property type="match status" value="1"/>
</dbReference>
<evidence type="ECO:0000313" key="3">
    <source>
        <dbReference type="EMBL" id="OPC81238.1"/>
    </source>
</evidence>
<sequence>MVRRDALGDADLPPAMMIHGLGGSSLNWTELAAELRSDLSVELIDLPGFGYSAPPRNGDYSISAHCRAVEGAILSLRKGPVHLFGNSMGGAVATRLAARRPDLVRTLTLISPALPDLRVRPSVLPTALLGVPGVGRALLRISRNMTPEERTRMSIAMMYGNPGAVGEKAFADAAAEYRRRLELPYMMDAFSHSTRSVIGAYLERGSRALWRQAAEVRASTLLVYGRRDRLVDPRMAKRATETFPDARLLVVPDSGHVAMLEHPRVVARGFRELLDGALSPSNVVG</sequence>
<dbReference type="SUPFAM" id="SSF53474">
    <property type="entry name" value="alpha/beta-Hydrolases"/>
    <property type="match status" value="1"/>
</dbReference>
<keyword evidence="1 3" id="KW-0378">Hydrolase</keyword>
<organism evidence="3 4">
    <name type="scientific">Embleya scabrispora</name>
    <dbReference type="NCBI Taxonomy" id="159449"/>
    <lineage>
        <taxon>Bacteria</taxon>
        <taxon>Bacillati</taxon>
        <taxon>Actinomycetota</taxon>
        <taxon>Actinomycetes</taxon>
        <taxon>Kitasatosporales</taxon>
        <taxon>Streptomycetaceae</taxon>
        <taxon>Embleya</taxon>
    </lineage>
</organism>
<evidence type="ECO:0000259" key="2">
    <source>
        <dbReference type="Pfam" id="PF00561"/>
    </source>
</evidence>
<dbReference type="InterPro" id="IPR000073">
    <property type="entry name" value="AB_hydrolase_1"/>
</dbReference>
<dbReference type="GO" id="GO:0016787">
    <property type="term" value="F:hydrolase activity"/>
    <property type="evidence" value="ECO:0007669"/>
    <property type="project" value="UniProtKB-KW"/>
</dbReference>
<dbReference type="GO" id="GO:0016020">
    <property type="term" value="C:membrane"/>
    <property type="evidence" value="ECO:0007669"/>
    <property type="project" value="TreeGrafter"/>
</dbReference>
<comment type="caution">
    <text evidence="3">The sequence shown here is derived from an EMBL/GenBank/DDBJ whole genome shotgun (WGS) entry which is preliminary data.</text>
</comment>
<name>A0A1T3NWP2_9ACTN</name>
<protein>
    <submittedName>
        <fullName evidence="3">Alpha/beta hydrolase</fullName>
    </submittedName>
</protein>
<dbReference type="Proteomes" id="UP000190037">
    <property type="component" value="Unassembled WGS sequence"/>
</dbReference>
<dbReference type="InterPro" id="IPR050266">
    <property type="entry name" value="AB_hydrolase_sf"/>
</dbReference>
<gene>
    <name evidence="3" type="ORF">B4N89_10045</name>
</gene>
<feature type="domain" description="AB hydrolase-1" evidence="2">
    <location>
        <begin position="16"/>
        <end position="263"/>
    </location>
</feature>
<dbReference type="EMBL" id="MWQN01000001">
    <property type="protein sequence ID" value="OPC81238.1"/>
    <property type="molecule type" value="Genomic_DNA"/>
</dbReference>